<organism evidence="1 2">
    <name type="scientific">Bradyrhizobium australiense</name>
    <dbReference type="NCBI Taxonomy" id="2721161"/>
    <lineage>
        <taxon>Bacteria</taxon>
        <taxon>Pseudomonadati</taxon>
        <taxon>Pseudomonadota</taxon>
        <taxon>Alphaproteobacteria</taxon>
        <taxon>Hyphomicrobiales</taxon>
        <taxon>Nitrobacteraceae</taxon>
        <taxon>Bradyrhizobium</taxon>
    </lineage>
</organism>
<dbReference type="Proteomes" id="UP000544122">
    <property type="component" value="Unassembled WGS sequence"/>
</dbReference>
<comment type="caution">
    <text evidence="1">The sequence shown here is derived from an EMBL/GenBank/DDBJ whole genome shotgun (WGS) entry which is preliminary data.</text>
</comment>
<dbReference type="InterPro" id="IPR029060">
    <property type="entry name" value="PIN-like_dom_sf"/>
</dbReference>
<gene>
    <name evidence="1" type="ORF">HCN58_10410</name>
</gene>
<keyword evidence="2" id="KW-1185">Reference proteome</keyword>
<evidence type="ECO:0000313" key="1">
    <source>
        <dbReference type="EMBL" id="NOJ40008.1"/>
    </source>
</evidence>
<dbReference type="AlphaFoldDB" id="A0A7Y4GQ97"/>
<dbReference type="EMBL" id="JAAVLX010000003">
    <property type="protein sequence ID" value="NOJ40008.1"/>
    <property type="molecule type" value="Genomic_DNA"/>
</dbReference>
<reference evidence="1 2" key="1">
    <citation type="submission" date="2020-03" db="EMBL/GenBank/DDBJ databases">
        <title>Bradyrhizobium diversity isolated from nodules of Indigofera sp.</title>
        <authorList>
            <person name="Klepa M."/>
            <person name="Helene L."/>
            <person name="Hungria M."/>
        </authorList>
    </citation>
    <scope>NUCLEOTIDE SEQUENCE [LARGE SCALE GENOMIC DNA]</scope>
    <source>
        <strain evidence="1 2">WSM 1791</strain>
    </source>
</reference>
<evidence type="ECO:0008006" key="3">
    <source>
        <dbReference type="Google" id="ProtNLM"/>
    </source>
</evidence>
<accession>A0A7Y4GQ97</accession>
<name>A0A7Y4GQ97_9BRAD</name>
<evidence type="ECO:0000313" key="2">
    <source>
        <dbReference type="Proteomes" id="UP000544122"/>
    </source>
</evidence>
<protein>
    <recommendedName>
        <fullName evidence="3">PIN domain-containing protein</fullName>
    </recommendedName>
</protein>
<dbReference type="Gene3D" id="3.40.50.1010">
    <property type="entry name" value="5'-nuclease"/>
    <property type="match status" value="1"/>
</dbReference>
<dbReference type="SUPFAM" id="SSF88723">
    <property type="entry name" value="PIN domain-like"/>
    <property type="match status" value="1"/>
</dbReference>
<proteinExistence type="predicted"/>
<sequence length="59" mass="6810">MDAVLKLLEKYADVPMSFADACLVRMTETLNNPMLLTTDADFRIYRRHGRQIVPCVLPR</sequence>